<feature type="compositionally biased region" description="Polar residues" evidence="1">
    <location>
        <begin position="442"/>
        <end position="460"/>
    </location>
</feature>
<dbReference type="Proteomes" id="UP000002668">
    <property type="component" value="Genome"/>
</dbReference>
<organism evidence="4">
    <name type="scientific">Leptosphaeria maculans (strain JN3 / isolate v23.1.3 / race Av1-4-5-6-7-8)</name>
    <name type="common">Blackleg fungus</name>
    <name type="synonym">Phoma lingam</name>
    <dbReference type="NCBI Taxonomy" id="985895"/>
    <lineage>
        <taxon>Eukaryota</taxon>
        <taxon>Fungi</taxon>
        <taxon>Dikarya</taxon>
        <taxon>Ascomycota</taxon>
        <taxon>Pezizomycotina</taxon>
        <taxon>Dothideomycetes</taxon>
        <taxon>Pleosporomycetidae</taxon>
        <taxon>Pleosporales</taxon>
        <taxon>Pleosporineae</taxon>
        <taxon>Leptosphaeriaceae</taxon>
        <taxon>Plenodomus</taxon>
        <taxon>Plenodomus lingam/Leptosphaeria maculans species complex</taxon>
    </lineage>
</organism>
<evidence type="ECO:0000259" key="2">
    <source>
        <dbReference type="Pfam" id="PF10407"/>
    </source>
</evidence>
<feature type="compositionally biased region" description="Polar residues" evidence="1">
    <location>
        <begin position="823"/>
        <end position="849"/>
    </location>
</feature>
<feature type="compositionally biased region" description="Polar residues" evidence="1">
    <location>
        <begin position="940"/>
        <end position="957"/>
    </location>
</feature>
<feature type="region of interest" description="Disordered" evidence="1">
    <location>
        <begin position="393"/>
        <end position="425"/>
    </location>
</feature>
<dbReference type="VEuPathDB" id="FungiDB:LEMA_P077620.1"/>
<evidence type="ECO:0000313" key="3">
    <source>
        <dbReference type="EMBL" id="CBX98523.1"/>
    </source>
</evidence>
<feature type="compositionally biased region" description="Polar residues" evidence="1">
    <location>
        <begin position="901"/>
        <end position="914"/>
    </location>
</feature>
<gene>
    <name evidence="3" type="ORF">LEMA_P077620.1</name>
</gene>
<feature type="compositionally biased region" description="Polar residues" evidence="1">
    <location>
        <begin position="681"/>
        <end position="691"/>
    </location>
</feature>
<dbReference type="eggNOG" id="ENOG502SUWH">
    <property type="taxonomic scope" value="Eukaryota"/>
</dbReference>
<dbReference type="AlphaFoldDB" id="E5A4H5"/>
<dbReference type="EMBL" id="FP929134">
    <property type="protein sequence ID" value="CBX98523.1"/>
    <property type="molecule type" value="Genomic_DNA"/>
</dbReference>
<feature type="compositionally biased region" description="Polar residues" evidence="1">
    <location>
        <begin position="767"/>
        <end position="781"/>
    </location>
</feature>
<feature type="compositionally biased region" description="Polar residues" evidence="1">
    <location>
        <begin position="730"/>
        <end position="740"/>
    </location>
</feature>
<feature type="compositionally biased region" description="Low complexity" evidence="1">
    <location>
        <begin position="988"/>
        <end position="1001"/>
    </location>
</feature>
<name>E5A4H5_LEPMJ</name>
<feature type="compositionally biased region" description="Low complexity" evidence="1">
    <location>
        <begin position="668"/>
        <end position="680"/>
    </location>
</feature>
<feature type="compositionally biased region" description="Acidic residues" evidence="1">
    <location>
        <begin position="755"/>
        <end position="764"/>
    </location>
</feature>
<feature type="compositionally biased region" description="Polar residues" evidence="1">
    <location>
        <begin position="860"/>
        <end position="887"/>
    </location>
</feature>
<feature type="region of interest" description="Disordered" evidence="1">
    <location>
        <begin position="439"/>
        <end position="1083"/>
    </location>
</feature>
<accession>E5A4H5</accession>
<dbReference type="OrthoDB" id="6365676at2759"/>
<feature type="compositionally biased region" description="Polar residues" evidence="1">
    <location>
        <begin position="609"/>
        <end position="625"/>
    </location>
</feature>
<feature type="compositionally biased region" description="Polar residues" evidence="1">
    <location>
        <begin position="1002"/>
        <end position="1019"/>
    </location>
</feature>
<feature type="compositionally biased region" description="Basic and acidic residues" evidence="1">
    <location>
        <begin position="642"/>
        <end position="652"/>
    </location>
</feature>
<dbReference type="HOGENOM" id="CLU_276086_0_0_1"/>
<dbReference type="Pfam" id="PF10407">
    <property type="entry name" value="Cytokin_check_N"/>
    <property type="match status" value="1"/>
</dbReference>
<feature type="domain" description="Nucleolar protein Dnt1-like N-terminal" evidence="2">
    <location>
        <begin position="47"/>
        <end position="106"/>
    </location>
</feature>
<sequence>MSRLMAPPTLPVAPTSMRLTVEVLPLAAEHAHGPSRVQALADMKARRFALPVQVNHTFRQVWGQIEERYKKNYLNAQQAAAFTINKLQDAYDCDLDVDDTVGSIFEGEADPTMRKIKVVPSFVDRDFSVPVTSNLRPASAQKRLLEVAEERANKRRRINHSQLHCVREESHPLRDQPLPTTESELCGEDISDEAANGLQAAHRSSRSHTGASLVFVHGGQTGDAEFGSGIKAESPELGDLPRQPTPEVAQIEAMVREPSIPLRKETPRGARLQKNTSRSRTPHQSAPQVSEGHVCPLKDITQDSDLRRQQKDGLQSITTNEKAVDTAILRSPESTPSHMQQTPPVASRRKDLYEISSSPEFVGQKSSSNMTTYGRSPKTVQKAVALMNRARRLSVQAQRHTPTKQSPSRTSLEKTHAYPLAQSDFIESTQQDEEVLIRSRHVQNGVSTPIQTTPAKTSRPGSLKKPSRTSQSAIKAANDIAASSSQRGIGTPKSTSTPRNVDPSVQARLDRLRQRKKVPPVLADQSSRRGSLQSNTSAQSTAATFSPPVSIDKTDTESGTSAKKKASSETATPIQPQVEPETVARLPSQPATVRATTQRTPVPLPANIRNLSPKNTSLHNNSTTSDVRKPTLEKLNFQSEGGNEHSRQRESPNTHPASAKTSAKHSSAHSSHQAAPAQKAGSGTTPISTATVPKKRGRPRKNPVVEPAAAPGPFADPSRIEPPQAESIAPISSKTSSQAKSVGEEVIMVSSAESESSEDPEEDETSHNVSAAMANSSTVQPELQPENEIRSSQLPRTSENGLESVEQSAEQQSSVRDQVARSLPTQAQDSLAQTQKNQKKTPWNSNSWDFGNIADKDGVSSESISNQEANARAASSQPLSNGKNESISDAGLAREEESKSRSVSPAVSTRSSPALTRRPARFLSHSPTPDGSDAEDNSEETSASPSKASTPQAVNNESGSNSDSASSDSDSDGSATDNELPDAPPPASSTQPLSSSLPQPTVQSKPPQSTPMVPETSQPVPAPSQPYKRTPIPLPPNSQLPSTASPSLQRPATTAARAGPGPSSASLQTPNRRPTLSSKSSQFTGLKDQLVQVQTLTGGAKGKLAAAFDPRNMNLGKLFKAGARAGVPVGAPNGVKSVFDEARDMASLMPFLLR</sequence>
<dbReference type="InterPro" id="IPR018844">
    <property type="entry name" value="Dnt1-like_N"/>
</dbReference>
<feature type="compositionally biased region" description="Low complexity" evidence="1">
    <location>
        <begin position="958"/>
        <end position="978"/>
    </location>
</feature>
<feature type="compositionally biased region" description="Low complexity" evidence="1">
    <location>
        <begin position="1050"/>
        <end position="1066"/>
    </location>
</feature>
<feature type="compositionally biased region" description="Polar residues" evidence="1">
    <location>
        <begin position="524"/>
        <end position="544"/>
    </location>
</feature>
<dbReference type="InParanoid" id="E5A4H5"/>
<reference evidence="4" key="1">
    <citation type="journal article" date="2011" name="Nat. Commun.">
        <title>Effector diversification within compartments of the Leptosphaeria maculans genome affected by Repeat-Induced Point mutations.</title>
        <authorList>
            <person name="Rouxel T."/>
            <person name="Grandaubert J."/>
            <person name="Hane J.K."/>
            <person name="Hoede C."/>
            <person name="van de Wouw A.P."/>
            <person name="Couloux A."/>
            <person name="Dominguez V."/>
            <person name="Anthouard V."/>
            <person name="Bally P."/>
            <person name="Bourras S."/>
            <person name="Cozijnsen A.J."/>
            <person name="Ciuffetti L.M."/>
            <person name="Degrave A."/>
            <person name="Dilmaghani A."/>
            <person name="Duret L."/>
            <person name="Fudal I."/>
            <person name="Goodwin S.B."/>
            <person name="Gout L."/>
            <person name="Glaser N."/>
            <person name="Linglin J."/>
            <person name="Kema G.H.J."/>
            <person name="Lapalu N."/>
            <person name="Lawrence C.B."/>
            <person name="May K."/>
            <person name="Meyer M."/>
            <person name="Ollivier B."/>
            <person name="Poulain J."/>
            <person name="Schoch C.L."/>
            <person name="Simon A."/>
            <person name="Spatafora J.W."/>
            <person name="Stachowiak A."/>
            <person name="Turgeon B.G."/>
            <person name="Tyler B.M."/>
            <person name="Vincent D."/>
            <person name="Weissenbach J."/>
            <person name="Amselem J."/>
            <person name="Quesneville H."/>
            <person name="Oliver R.P."/>
            <person name="Wincker P."/>
            <person name="Balesdent M.-H."/>
            <person name="Howlett B.J."/>
        </authorList>
    </citation>
    <scope>NUCLEOTIDE SEQUENCE [LARGE SCALE GENOMIC DNA]</scope>
    <source>
        <strain evidence="4">JN3 / isolate v23.1.3 / race Av1-4-5-6-7-8</strain>
    </source>
</reference>
<evidence type="ECO:0000256" key="1">
    <source>
        <dbReference type="SAM" id="MobiDB-lite"/>
    </source>
</evidence>
<feature type="compositionally biased region" description="Polar residues" evidence="1">
    <location>
        <begin position="481"/>
        <end position="499"/>
    </location>
</feature>
<feature type="compositionally biased region" description="Polar residues" evidence="1">
    <location>
        <begin position="1039"/>
        <end position="1048"/>
    </location>
</feature>
<feature type="compositionally biased region" description="Polar residues" evidence="1">
    <location>
        <begin position="790"/>
        <end position="801"/>
    </location>
</feature>
<evidence type="ECO:0000313" key="4">
    <source>
        <dbReference type="Proteomes" id="UP000002668"/>
    </source>
</evidence>
<feature type="compositionally biased region" description="Polar residues" evidence="1">
    <location>
        <begin position="589"/>
        <end position="600"/>
    </location>
</feature>
<feature type="region of interest" description="Disordered" evidence="1">
    <location>
        <begin position="254"/>
        <end position="293"/>
    </location>
</feature>
<keyword evidence="4" id="KW-1185">Reference proteome</keyword>
<feature type="compositionally biased region" description="Polar residues" evidence="1">
    <location>
        <begin position="1067"/>
        <end position="1083"/>
    </location>
</feature>
<protein>
    <submittedName>
        <fullName evidence="3">Predicted protein</fullName>
    </submittedName>
</protein>
<feature type="compositionally biased region" description="Polar residues" evidence="1">
    <location>
        <begin position="395"/>
        <end position="410"/>
    </location>
</feature>
<feature type="compositionally biased region" description="Low complexity" evidence="1">
    <location>
        <begin position="803"/>
        <end position="815"/>
    </location>
</feature>
<dbReference type="OMA" id="RESPNTH"/>
<feature type="compositionally biased region" description="Polar residues" evidence="1">
    <location>
        <begin position="273"/>
        <end position="288"/>
    </location>
</feature>
<proteinExistence type="predicted"/>